<evidence type="ECO:0000313" key="2">
    <source>
        <dbReference type="EMBL" id="CAG8565400.1"/>
    </source>
</evidence>
<feature type="region of interest" description="Disordered" evidence="1">
    <location>
        <begin position="289"/>
        <end position="335"/>
    </location>
</feature>
<feature type="compositionally biased region" description="Basic and acidic residues" evidence="1">
    <location>
        <begin position="127"/>
        <end position="136"/>
    </location>
</feature>
<dbReference type="EMBL" id="CAJVPJ010000920">
    <property type="protein sequence ID" value="CAG8565400.1"/>
    <property type="molecule type" value="Genomic_DNA"/>
</dbReference>
<feature type="region of interest" description="Disordered" evidence="1">
    <location>
        <begin position="348"/>
        <end position="407"/>
    </location>
</feature>
<organism evidence="2 3">
    <name type="scientific">Paraglomus occultum</name>
    <dbReference type="NCBI Taxonomy" id="144539"/>
    <lineage>
        <taxon>Eukaryota</taxon>
        <taxon>Fungi</taxon>
        <taxon>Fungi incertae sedis</taxon>
        <taxon>Mucoromycota</taxon>
        <taxon>Glomeromycotina</taxon>
        <taxon>Glomeromycetes</taxon>
        <taxon>Paraglomerales</taxon>
        <taxon>Paraglomeraceae</taxon>
        <taxon>Paraglomus</taxon>
    </lineage>
</organism>
<feature type="compositionally biased region" description="Low complexity" evidence="1">
    <location>
        <begin position="1"/>
        <end position="21"/>
    </location>
</feature>
<dbReference type="Proteomes" id="UP000789572">
    <property type="component" value="Unassembled WGS sequence"/>
</dbReference>
<reference evidence="2" key="1">
    <citation type="submission" date="2021-06" db="EMBL/GenBank/DDBJ databases">
        <authorList>
            <person name="Kallberg Y."/>
            <person name="Tangrot J."/>
            <person name="Rosling A."/>
        </authorList>
    </citation>
    <scope>NUCLEOTIDE SEQUENCE</scope>
    <source>
        <strain evidence="2">IA702</strain>
    </source>
</reference>
<protein>
    <submittedName>
        <fullName evidence="2">501_t:CDS:1</fullName>
    </submittedName>
</protein>
<dbReference type="AlphaFoldDB" id="A0A9N9BI39"/>
<feature type="compositionally biased region" description="Acidic residues" evidence="1">
    <location>
        <begin position="150"/>
        <end position="159"/>
    </location>
</feature>
<evidence type="ECO:0000256" key="1">
    <source>
        <dbReference type="SAM" id="MobiDB-lite"/>
    </source>
</evidence>
<proteinExistence type="predicted"/>
<feature type="compositionally biased region" description="Polar residues" evidence="1">
    <location>
        <begin position="137"/>
        <end position="148"/>
    </location>
</feature>
<feature type="region of interest" description="Disordered" evidence="1">
    <location>
        <begin position="413"/>
        <end position="432"/>
    </location>
</feature>
<accession>A0A9N9BI39</accession>
<feature type="region of interest" description="Disordered" evidence="1">
    <location>
        <begin position="68"/>
        <end position="159"/>
    </location>
</feature>
<name>A0A9N9BI39_9GLOM</name>
<feature type="region of interest" description="Disordered" evidence="1">
    <location>
        <begin position="1"/>
        <end position="27"/>
    </location>
</feature>
<keyword evidence="3" id="KW-1185">Reference proteome</keyword>
<comment type="caution">
    <text evidence="2">The sequence shown here is derived from an EMBL/GenBank/DDBJ whole genome shotgun (WGS) entry which is preliminary data.</text>
</comment>
<feature type="compositionally biased region" description="Acidic residues" evidence="1">
    <location>
        <begin position="304"/>
        <end position="313"/>
    </location>
</feature>
<dbReference type="OrthoDB" id="10446159at2759"/>
<gene>
    <name evidence="2" type="ORF">POCULU_LOCUS5721</name>
</gene>
<evidence type="ECO:0000313" key="3">
    <source>
        <dbReference type="Proteomes" id="UP000789572"/>
    </source>
</evidence>
<sequence>MHDIQGNSGSNADDNDSSSNSERTDTQTAVVNKIQVEADDDDNPFLGSRGPSRYRALSRAFEARMDMAHVSRGVRWPIPPDYYDEDEESYGRNPIRPRSILSDLRDVQSPQPEQGDEEAPEPIINSKDLESEKHSNNSEQLLDESNNPFLDDEDDDSSYDYENDEMLVAAQHARGLSAKQDMATLRLGVRIPIPSNYYDRVYDEDEEDGEAWDMSIQPRNLLHALFYVDDKDELVVDKRENTQRTDVTPLNRDIPYHLSDLFTPPQNLNASYSLPSYKTESTREVTKFVEGSAQADYASPTQPEDYDSEDADNFSDVSNINENEEPPSFHNELADGKAEDFVDVNEETISDEMSEYTLSTDNTRSEEENASPANLSTPGRAPSLDNTIRDQNEMVTPKTLDKDEMPPEMSVSLKHSITHEDSGGRRKRRRTDGAITDAGCFLSTSECKHITDYGKTCKSHDRTRTGKKEGN</sequence>